<evidence type="ECO:0000256" key="4">
    <source>
        <dbReference type="ARBA" id="ARBA00022679"/>
    </source>
</evidence>
<keyword evidence="6 11" id="KW-0418">Kinase</keyword>
<dbReference type="AlphaFoldDB" id="A0AAD3MFS0"/>
<dbReference type="InterPro" id="IPR000719">
    <property type="entry name" value="Prot_kinase_dom"/>
</dbReference>
<dbReference type="InterPro" id="IPR011009">
    <property type="entry name" value="Kinase-like_dom_sf"/>
</dbReference>
<dbReference type="PANTHER" id="PTHR22984:SF24">
    <property type="entry name" value="SERINE_THREONINE-PROTEIN KINASE"/>
    <property type="match status" value="1"/>
</dbReference>
<evidence type="ECO:0000256" key="2">
    <source>
        <dbReference type="ARBA" id="ARBA00012513"/>
    </source>
</evidence>
<evidence type="ECO:0000256" key="8">
    <source>
        <dbReference type="ARBA" id="ARBA00047899"/>
    </source>
</evidence>
<reference evidence="11" key="1">
    <citation type="submission" date="2022-08" db="EMBL/GenBank/DDBJ databases">
        <title>Genome sequencing of akame (Lates japonicus).</title>
        <authorList>
            <person name="Hashiguchi Y."/>
            <person name="Takahashi H."/>
        </authorList>
    </citation>
    <scope>NUCLEOTIDE SEQUENCE</scope>
    <source>
        <strain evidence="11">Kochi</strain>
    </source>
</reference>
<evidence type="ECO:0000256" key="9">
    <source>
        <dbReference type="ARBA" id="ARBA00048679"/>
    </source>
</evidence>
<organism evidence="11 12">
    <name type="scientific">Lates japonicus</name>
    <name type="common">Japanese lates</name>
    <dbReference type="NCBI Taxonomy" id="270547"/>
    <lineage>
        <taxon>Eukaryota</taxon>
        <taxon>Metazoa</taxon>
        <taxon>Chordata</taxon>
        <taxon>Craniata</taxon>
        <taxon>Vertebrata</taxon>
        <taxon>Euteleostomi</taxon>
        <taxon>Actinopterygii</taxon>
        <taxon>Neopterygii</taxon>
        <taxon>Teleostei</taxon>
        <taxon>Neoteleostei</taxon>
        <taxon>Acanthomorphata</taxon>
        <taxon>Carangaria</taxon>
        <taxon>Carangaria incertae sedis</taxon>
        <taxon>Centropomidae</taxon>
        <taxon>Lates</taxon>
    </lineage>
</organism>
<dbReference type="PANTHER" id="PTHR22984">
    <property type="entry name" value="SERINE/THREONINE-PROTEIN KINASE PIM"/>
    <property type="match status" value="1"/>
</dbReference>
<dbReference type="GO" id="GO:0005737">
    <property type="term" value="C:cytoplasm"/>
    <property type="evidence" value="ECO:0007669"/>
    <property type="project" value="TreeGrafter"/>
</dbReference>
<keyword evidence="12" id="KW-1185">Reference proteome</keyword>
<gene>
    <name evidence="11" type="ORF">AKAME5_002825600</name>
</gene>
<dbReference type="Proteomes" id="UP001279410">
    <property type="component" value="Unassembled WGS sequence"/>
</dbReference>
<feature type="domain" description="Protein kinase" evidence="10">
    <location>
        <begin position="1"/>
        <end position="170"/>
    </location>
</feature>
<evidence type="ECO:0000256" key="6">
    <source>
        <dbReference type="ARBA" id="ARBA00022777"/>
    </source>
</evidence>
<proteinExistence type="inferred from homology"/>
<keyword evidence="5" id="KW-0547">Nucleotide-binding</keyword>
<dbReference type="InterPro" id="IPR051138">
    <property type="entry name" value="PIM_Ser/Thr_kinase"/>
</dbReference>
<comment type="similarity">
    <text evidence="1">Belongs to the protein kinase superfamily. CAMK Ser/Thr protein kinase family. PIM subfamily.</text>
</comment>
<dbReference type="SMART" id="SM00220">
    <property type="entry name" value="S_TKc"/>
    <property type="match status" value="1"/>
</dbReference>
<name>A0AAD3MFS0_LATJO</name>
<dbReference type="EMBL" id="BRZM01003830">
    <property type="protein sequence ID" value="GLD52669.1"/>
    <property type="molecule type" value="Genomic_DNA"/>
</dbReference>
<keyword evidence="3" id="KW-0723">Serine/threonine-protein kinase</keyword>
<evidence type="ECO:0000313" key="11">
    <source>
        <dbReference type="EMBL" id="GLD52669.1"/>
    </source>
</evidence>
<dbReference type="GO" id="GO:0043066">
    <property type="term" value="P:negative regulation of apoptotic process"/>
    <property type="evidence" value="ECO:0007669"/>
    <property type="project" value="TreeGrafter"/>
</dbReference>
<dbReference type="SUPFAM" id="SSF56112">
    <property type="entry name" value="Protein kinase-like (PK-like)"/>
    <property type="match status" value="1"/>
</dbReference>
<protein>
    <recommendedName>
        <fullName evidence="2">non-specific serine/threonine protein kinase</fullName>
        <ecNumber evidence="2">2.7.11.1</ecNumber>
    </recommendedName>
</protein>
<accession>A0AAD3MFS0</accession>
<evidence type="ECO:0000256" key="5">
    <source>
        <dbReference type="ARBA" id="ARBA00022741"/>
    </source>
</evidence>
<comment type="caution">
    <text evidence="11">The sequence shown here is derived from an EMBL/GenBank/DDBJ whole genome shotgun (WGS) entry which is preliminary data.</text>
</comment>
<dbReference type="Gene3D" id="1.10.510.10">
    <property type="entry name" value="Transferase(Phosphotransferase) domain 1"/>
    <property type="match status" value="1"/>
</dbReference>
<dbReference type="EC" id="2.7.11.1" evidence="2"/>
<dbReference type="PROSITE" id="PS50011">
    <property type="entry name" value="PROTEIN_KINASE_DOM"/>
    <property type="match status" value="1"/>
</dbReference>
<dbReference type="PROSITE" id="PS00108">
    <property type="entry name" value="PROTEIN_KINASE_ST"/>
    <property type="match status" value="1"/>
</dbReference>
<dbReference type="GO" id="GO:0004674">
    <property type="term" value="F:protein serine/threonine kinase activity"/>
    <property type="evidence" value="ECO:0007669"/>
    <property type="project" value="UniProtKB-KW"/>
</dbReference>
<dbReference type="InterPro" id="IPR008271">
    <property type="entry name" value="Ser/Thr_kinase_AS"/>
</dbReference>
<evidence type="ECO:0000313" key="12">
    <source>
        <dbReference type="Proteomes" id="UP001279410"/>
    </source>
</evidence>
<evidence type="ECO:0000259" key="10">
    <source>
        <dbReference type="PROSITE" id="PS50011"/>
    </source>
</evidence>
<comment type="catalytic activity">
    <reaction evidence="9">
        <text>L-seryl-[protein] + ATP = O-phospho-L-seryl-[protein] + ADP + H(+)</text>
        <dbReference type="Rhea" id="RHEA:17989"/>
        <dbReference type="Rhea" id="RHEA-COMP:9863"/>
        <dbReference type="Rhea" id="RHEA-COMP:11604"/>
        <dbReference type="ChEBI" id="CHEBI:15378"/>
        <dbReference type="ChEBI" id="CHEBI:29999"/>
        <dbReference type="ChEBI" id="CHEBI:30616"/>
        <dbReference type="ChEBI" id="CHEBI:83421"/>
        <dbReference type="ChEBI" id="CHEBI:456216"/>
        <dbReference type="EC" id="2.7.11.1"/>
    </reaction>
</comment>
<evidence type="ECO:0000256" key="3">
    <source>
        <dbReference type="ARBA" id="ARBA00022527"/>
    </source>
</evidence>
<dbReference type="Pfam" id="PF00069">
    <property type="entry name" value="Pkinase"/>
    <property type="match status" value="1"/>
</dbReference>
<evidence type="ECO:0000256" key="7">
    <source>
        <dbReference type="ARBA" id="ARBA00022840"/>
    </source>
</evidence>
<keyword evidence="4" id="KW-0808">Transferase</keyword>
<sequence>MRWDRVAQWGTLCGTVVPVEIVLLKKVAGTFGGVVQLLDWWKWVDSWLMVVERPEPAQDLFDYITEHGALDEAVAHGFFLQVLEAVCHCYTCNIVHRDIKDENLLVDLRTRQIKLIDFGSGAFIKDTAYTDMHGHLAPLLQHMGGNIPKRLKKNEDRIDFRCKSSTGPSE</sequence>
<dbReference type="Gene3D" id="3.30.200.20">
    <property type="entry name" value="Phosphorylase Kinase, domain 1"/>
    <property type="match status" value="1"/>
</dbReference>
<keyword evidence="7" id="KW-0067">ATP-binding</keyword>
<dbReference type="GO" id="GO:0007346">
    <property type="term" value="P:regulation of mitotic cell cycle"/>
    <property type="evidence" value="ECO:0007669"/>
    <property type="project" value="TreeGrafter"/>
</dbReference>
<dbReference type="GO" id="GO:0005524">
    <property type="term" value="F:ATP binding"/>
    <property type="evidence" value="ECO:0007669"/>
    <property type="project" value="UniProtKB-KW"/>
</dbReference>
<comment type="catalytic activity">
    <reaction evidence="8">
        <text>L-threonyl-[protein] + ATP = O-phospho-L-threonyl-[protein] + ADP + H(+)</text>
        <dbReference type="Rhea" id="RHEA:46608"/>
        <dbReference type="Rhea" id="RHEA-COMP:11060"/>
        <dbReference type="Rhea" id="RHEA-COMP:11605"/>
        <dbReference type="ChEBI" id="CHEBI:15378"/>
        <dbReference type="ChEBI" id="CHEBI:30013"/>
        <dbReference type="ChEBI" id="CHEBI:30616"/>
        <dbReference type="ChEBI" id="CHEBI:61977"/>
        <dbReference type="ChEBI" id="CHEBI:456216"/>
        <dbReference type="EC" id="2.7.11.1"/>
    </reaction>
</comment>
<evidence type="ECO:0000256" key="1">
    <source>
        <dbReference type="ARBA" id="ARBA00005505"/>
    </source>
</evidence>